<sequence>MATLGGYSLNLTFIIVEGIGLEEPLTLSLLFSAGRVRSRQVHCNEMLQAPVYLLPCRGIILAPDSNPIADDKRHPRMNGTDWYAGGQCQPYMAKPAHVGLNNPFYKQSERTVAYTSDEILPFGQNDRL</sequence>
<dbReference type="Proteomes" id="UP000003835">
    <property type="component" value="Unassembled WGS sequence"/>
</dbReference>
<reference evidence="1" key="1">
    <citation type="submission" date="2008-07" db="EMBL/GenBank/DDBJ databases">
        <authorList>
            <person name="Tandeau de Marsac N."/>
            <person name="Ferriera S."/>
            <person name="Johnson J."/>
            <person name="Kravitz S."/>
            <person name="Beeson K."/>
            <person name="Sutton G."/>
            <person name="Rogers Y.-H."/>
            <person name="Friedman R."/>
            <person name="Frazier M."/>
            <person name="Venter J.C."/>
        </authorList>
    </citation>
    <scope>NUCLEOTIDE SEQUENCE [LARGE SCALE GENOMIC DNA]</scope>
    <source>
        <strain evidence="1">PCC 7420</strain>
    </source>
</reference>
<protein>
    <submittedName>
        <fullName evidence="1">Uncharacterized protein</fullName>
    </submittedName>
</protein>
<gene>
    <name evidence="1" type="ORF">MC7420_7766</name>
</gene>
<evidence type="ECO:0000313" key="2">
    <source>
        <dbReference type="Proteomes" id="UP000003835"/>
    </source>
</evidence>
<dbReference type="EMBL" id="DS989842">
    <property type="protein sequence ID" value="EDX78028.1"/>
    <property type="molecule type" value="Genomic_DNA"/>
</dbReference>
<dbReference type="RefSeq" id="WP_006098464.1">
    <property type="nucleotide sequence ID" value="NZ_DS989842.1"/>
</dbReference>
<organism evidence="1 2">
    <name type="scientific">Coleofasciculus chthonoplastes PCC 7420</name>
    <dbReference type="NCBI Taxonomy" id="118168"/>
    <lineage>
        <taxon>Bacteria</taxon>
        <taxon>Bacillati</taxon>
        <taxon>Cyanobacteriota</taxon>
        <taxon>Cyanophyceae</taxon>
        <taxon>Coleofasciculales</taxon>
        <taxon>Coleofasciculaceae</taxon>
        <taxon>Coleofasciculus</taxon>
    </lineage>
</organism>
<keyword evidence="2" id="KW-1185">Reference proteome</keyword>
<evidence type="ECO:0000313" key="1">
    <source>
        <dbReference type="EMBL" id="EDX78028.1"/>
    </source>
</evidence>
<dbReference type="HOGENOM" id="CLU_1955837_0_0_3"/>
<name>B4VIM9_9CYAN</name>
<proteinExistence type="predicted"/>
<dbReference type="AlphaFoldDB" id="B4VIM9"/>
<accession>B4VIM9</accession>